<comment type="catalytic activity">
    <reaction evidence="16 17 19">
        <text>(6S)-NADPHX + ADP = AMP + phosphate + NADPH + H(+)</text>
        <dbReference type="Rhea" id="RHEA:32235"/>
        <dbReference type="ChEBI" id="CHEBI:15378"/>
        <dbReference type="ChEBI" id="CHEBI:43474"/>
        <dbReference type="ChEBI" id="CHEBI:57783"/>
        <dbReference type="ChEBI" id="CHEBI:64076"/>
        <dbReference type="ChEBI" id="CHEBI:456215"/>
        <dbReference type="ChEBI" id="CHEBI:456216"/>
        <dbReference type="EC" id="4.2.1.136"/>
    </reaction>
</comment>
<comment type="function">
    <text evidence="18">Catalyzes the epimerization of the S- and R-forms of NAD(P)HX, a damaged form of NAD(P)H that is a result of enzymatic or heat-dependent hydration. This is a prerequisite for the S-specific NAD(P)H-hydrate dehydratase to allow the repair of both epimers of NAD(P)HX.</text>
</comment>
<accession>A0A345UHS8</accession>
<keyword evidence="23" id="KW-1185">Reference proteome</keyword>
<comment type="function">
    <text evidence="17">Catalyzes the dehydration of the S-form of NAD(P)HX at the expense of ADP, which is converted to AMP. Together with NAD(P)HX epimerase, which catalyzes the epimerization of the S- and R-forms, the enzyme allows the repair of both epimers of NAD(P)HX, a damaged form of NAD(P)H that is a result of enzymatic or heat-dependent hydration.</text>
</comment>
<evidence type="ECO:0000256" key="17">
    <source>
        <dbReference type="HAMAP-Rule" id="MF_01965"/>
    </source>
</evidence>
<dbReference type="InterPro" id="IPR030677">
    <property type="entry name" value="Nnr"/>
</dbReference>
<feature type="domain" description="YjeF C-terminal" evidence="20">
    <location>
        <begin position="241"/>
        <end position="520"/>
    </location>
</feature>
<dbReference type="NCBIfam" id="TIGR00196">
    <property type="entry name" value="yjeF_cterm"/>
    <property type="match status" value="1"/>
</dbReference>
<dbReference type="AlphaFoldDB" id="A0A345UHS8"/>
<feature type="binding site" evidence="18">
    <location>
        <position position="170"/>
    </location>
    <ligand>
        <name>K(+)</name>
        <dbReference type="ChEBI" id="CHEBI:29103"/>
    </ligand>
</feature>
<evidence type="ECO:0000256" key="2">
    <source>
        <dbReference type="ARBA" id="ARBA00000909"/>
    </source>
</evidence>
<dbReference type="HAMAP" id="MF_01965">
    <property type="entry name" value="NADHX_dehydratase"/>
    <property type="match status" value="1"/>
</dbReference>
<dbReference type="SUPFAM" id="SSF64153">
    <property type="entry name" value="YjeF N-terminal domain-like"/>
    <property type="match status" value="1"/>
</dbReference>
<comment type="caution">
    <text evidence="17">Lacks conserved residue(s) required for the propagation of feature annotation.</text>
</comment>
<dbReference type="OrthoDB" id="9806925at2"/>
<dbReference type="Gene3D" id="3.40.50.10260">
    <property type="entry name" value="YjeF N-terminal domain"/>
    <property type="match status" value="1"/>
</dbReference>
<feature type="binding site" evidence="18">
    <location>
        <position position="134"/>
    </location>
    <ligand>
        <name>K(+)</name>
        <dbReference type="ChEBI" id="CHEBI:29103"/>
    </ligand>
</feature>
<dbReference type="GO" id="GO:0052856">
    <property type="term" value="F:NAD(P)HX epimerase activity"/>
    <property type="evidence" value="ECO:0007669"/>
    <property type="project" value="UniProtKB-UniRule"/>
</dbReference>
<evidence type="ECO:0000256" key="11">
    <source>
        <dbReference type="ARBA" id="ARBA00023235"/>
    </source>
</evidence>
<evidence type="ECO:0000259" key="20">
    <source>
        <dbReference type="PROSITE" id="PS51383"/>
    </source>
</evidence>
<dbReference type="SUPFAM" id="SSF53613">
    <property type="entry name" value="Ribokinase-like"/>
    <property type="match status" value="1"/>
</dbReference>
<evidence type="ECO:0000313" key="23">
    <source>
        <dbReference type="Proteomes" id="UP000254808"/>
    </source>
</evidence>
<keyword evidence="9 18" id="KW-0630">Potassium</keyword>
<gene>
    <name evidence="18" type="primary">nnrE</name>
    <name evidence="17" type="synonym">nnrD</name>
    <name evidence="22" type="ORF">CYPRO_0747</name>
</gene>
<comment type="similarity">
    <text evidence="17">Belongs to the NnrD/CARKD family.</text>
</comment>
<feature type="binding site" evidence="17">
    <location>
        <position position="398"/>
    </location>
    <ligand>
        <name>(6S)-NADPHX</name>
        <dbReference type="ChEBI" id="CHEBI:64076"/>
    </ligand>
</feature>
<dbReference type="Proteomes" id="UP000254808">
    <property type="component" value="Chromosome"/>
</dbReference>
<dbReference type="Pfam" id="PF01256">
    <property type="entry name" value="Carb_kinase"/>
    <property type="match status" value="1"/>
</dbReference>
<organism evidence="22 23">
    <name type="scientific">Cyclonatronum proteinivorum</name>
    <dbReference type="NCBI Taxonomy" id="1457365"/>
    <lineage>
        <taxon>Bacteria</taxon>
        <taxon>Pseudomonadati</taxon>
        <taxon>Balneolota</taxon>
        <taxon>Balneolia</taxon>
        <taxon>Balneolales</taxon>
        <taxon>Cyclonatronaceae</taxon>
        <taxon>Cyclonatronum</taxon>
    </lineage>
</organism>
<evidence type="ECO:0000256" key="1">
    <source>
        <dbReference type="ARBA" id="ARBA00000013"/>
    </source>
</evidence>
<evidence type="ECO:0000256" key="5">
    <source>
        <dbReference type="ARBA" id="ARBA00022723"/>
    </source>
</evidence>
<keyword evidence="6 17" id="KW-0547">Nucleotide-binding</keyword>
<evidence type="ECO:0000256" key="12">
    <source>
        <dbReference type="ARBA" id="ARBA00023239"/>
    </source>
</evidence>
<dbReference type="EMBL" id="CP027806">
    <property type="protein sequence ID" value="AXJ00030.1"/>
    <property type="molecule type" value="Genomic_DNA"/>
</dbReference>
<dbReference type="EC" id="4.2.1.136" evidence="19"/>
<comment type="cofactor">
    <cofactor evidence="18 19">
        <name>K(+)</name>
        <dbReference type="ChEBI" id="CHEBI:29103"/>
    </cofactor>
    <text evidence="18 19">Binds 1 potassium ion per subunit.</text>
</comment>
<evidence type="ECO:0000256" key="6">
    <source>
        <dbReference type="ARBA" id="ARBA00022741"/>
    </source>
</evidence>
<evidence type="ECO:0000256" key="14">
    <source>
        <dbReference type="ARBA" id="ARBA00025153"/>
    </source>
</evidence>
<keyword evidence="5 18" id="KW-0479">Metal-binding</keyword>
<evidence type="ECO:0000313" key="22">
    <source>
        <dbReference type="EMBL" id="AXJ00030.1"/>
    </source>
</evidence>
<dbReference type="GO" id="GO:0046496">
    <property type="term" value="P:nicotinamide nucleotide metabolic process"/>
    <property type="evidence" value="ECO:0007669"/>
    <property type="project" value="UniProtKB-UniRule"/>
</dbReference>
<keyword evidence="13" id="KW-0511">Multifunctional enzyme</keyword>
<comment type="subunit">
    <text evidence="17">Homotetramer.</text>
</comment>
<dbReference type="RefSeq" id="WP_114983342.1">
    <property type="nucleotide sequence ID" value="NZ_CP027806.1"/>
</dbReference>
<evidence type="ECO:0000256" key="19">
    <source>
        <dbReference type="PIRNR" id="PIRNR017184"/>
    </source>
</evidence>
<comment type="similarity">
    <text evidence="4 19">In the C-terminal section; belongs to the NnrD/CARKD family.</text>
</comment>
<name>A0A345UHS8_9BACT</name>
<dbReference type="CDD" id="cd01171">
    <property type="entry name" value="YXKO-related"/>
    <property type="match status" value="1"/>
</dbReference>
<dbReference type="Pfam" id="PF03853">
    <property type="entry name" value="YjeF_N"/>
    <property type="match status" value="1"/>
</dbReference>
<protein>
    <recommendedName>
        <fullName evidence="19">Bifunctional NAD(P)H-hydrate repair enzyme</fullName>
    </recommendedName>
    <alternativeName>
        <fullName evidence="19">Nicotinamide nucleotide repair protein</fullName>
    </alternativeName>
    <domain>
        <recommendedName>
            <fullName evidence="19">ADP-dependent (S)-NAD(P)H-hydrate dehydratase</fullName>
            <ecNumber evidence="19">4.2.1.136</ecNumber>
        </recommendedName>
        <alternativeName>
            <fullName evidence="19">ADP-dependent NAD(P)HX dehydratase</fullName>
        </alternativeName>
    </domain>
    <domain>
        <recommendedName>
            <fullName evidence="19">NAD(P)H-hydrate epimerase</fullName>
            <ecNumber evidence="19">5.1.99.6</ecNumber>
        </recommendedName>
    </domain>
</protein>
<evidence type="ECO:0000256" key="13">
    <source>
        <dbReference type="ARBA" id="ARBA00023268"/>
    </source>
</evidence>
<feature type="binding site" evidence="18">
    <location>
        <position position="167"/>
    </location>
    <ligand>
        <name>(6S)-NADPHX</name>
        <dbReference type="ChEBI" id="CHEBI:64076"/>
    </ligand>
</feature>
<keyword evidence="11 18" id="KW-0413">Isomerase</keyword>
<dbReference type="GO" id="GO:0052855">
    <property type="term" value="F:ADP-dependent NAD(P)H-hydrate dehydratase activity"/>
    <property type="evidence" value="ECO:0007669"/>
    <property type="project" value="UniProtKB-UniRule"/>
</dbReference>
<dbReference type="NCBIfam" id="TIGR00197">
    <property type="entry name" value="yjeF_nterm"/>
    <property type="match status" value="1"/>
</dbReference>
<dbReference type="GO" id="GO:0046872">
    <property type="term" value="F:metal ion binding"/>
    <property type="evidence" value="ECO:0007669"/>
    <property type="project" value="UniProtKB-UniRule"/>
</dbReference>
<feature type="binding site" evidence="17">
    <location>
        <position position="348"/>
    </location>
    <ligand>
        <name>(6S)-NADPHX</name>
        <dbReference type="ChEBI" id="CHEBI:64076"/>
    </ligand>
</feature>
<reference evidence="22 23" key="1">
    <citation type="submission" date="2018-03" db="EMBL/GenBank/DDBJ databases">
        <title>Phenotypic and genomic properties of Cyclonatronum proteinivorum gen. nov., sp. nov., a haloalkaliphilic bacteroidete from soda lakes possessing Na+-translocating rhodopsin.</title>
        <authorList>
            <person name="Toshchakov S.V."/>
            <person name="Korzhenkov A."/>
            <person name="Samarov N.I."/>
            <person name="Kublanov I.V."/>
            <person name="Muntyan M.S."/>
            <person name="Sorokin D.Y."/>
        </authorList>
    </citation>
    <scope>NUCLEOTIDE SEQUENCE [LARGE SCALE GENOMIC DNA]</scope>
    <source>
        <strain evidence="22 23">Omega</strain>
    </source>
</reference>
<keyword evidence="10 17" id="KW-0520">NAD</keyword>
<comment type="function">
    <text evidence="14 19">Bifunctional enzyme that catalyzes the epimerization of the S- and R-forms of NAD(P)HX and the dehydration of the S-form of NAD(P)HX at the expense of ADP, which is converted to AMP. This allows the repair of both epimers of NAD(P)HX, a damaged form of NAD(P)H that is a result of enzymatic or heat-dependent hydration.</text>
</comment>
<feature type="binding site" evidence="17">
    <location>
        <position position="462"/>
    </location>
    <ligand>
        <name>AMP</name>
        <dbReference type="ChEBI" id="CHEBI:456215"/>
    </ligand>
</feature>
<comment type="similarity">
    <text evidence="18">Belongs to the NnrE/AIBP family.</text>
</comment>
<dbReference type="Gene3D" id="3.40.1190.20">
    <property type="match status" value="1"/>
</dbReference>
<evidence type="ECO:0000256" key="10">
    <source>
        <dbReference type="ARBA" id="ARBA00023027"/>
    </source>
</evidence>
<evidence type="ECO:0000256" key="18">
    <source>
        <dbReference type="HAMAP-Rule" id="MF_01966"/>
    </source>
</evidence>
<feature type="binding site" evidence="18">
    <location>
        <begin position="138"/>
        <end position="144"/>
    </location>
    <ligand>
        <name>(6S)-NADPHX</name>
        <dbReference type="ChEBI" id="CHEBI:64076"/>
    </ligand>
</feature>
<evidence type="ECO:0000256" key="16">
    <source>
        <dbReference type="ARBA" id="ARBA00049209"/>
    </source>
</evidence>
<dbReference type="KEGG" id="cprv:CYPRO_0747"/>
<evidence type="ECO:0000256" key="4">
    <source>
        <dbReference type="ARBA" id="ARBA00009524"/>
    </source>
</evidence>
<dbReference type="GO" id="GO:0110051">
    <property type="term" value="P:metabolite repair"/>
    <property type="evidence" value="ECO:0007669"/>
    <property type="project" value="TreeGrafter"/>
</dbReference>
<dbReference type="InterPro" id="IPR004443">
    <property type="entry name" value="YjeF_N_dom"/>
</dbReference>
<proteinExistence type="inferred from homology"/>
<comment type="catalytic activity">
    <reaction evidence="2 18 19">
        <text>(6R)-NADPHX = (6S)-NADPHX</text>
        <dbReference type="Rhea" id="RHEA:32227"/>
        <dbReference type="ChEBI" id="CHEBI:64076"/>
        <dbReference type="ChEBI" id="CHEBI:64077"/>
        <dbReference type="EC" id="5.1.99.6"/>
    </reaction>
</comment>
<evidence type="ECO:0000256" key="15">
    <source>
        <dbReference type="ARBA" id="ARBA00048238"/>
    </source>
</evidence>
<keyword evidence="7 17" id="KW-0067">ATP-binding</keyword>
<comment type="similarity">
    <text evidence="3 19">In the N-terminal section; belongs to the NnrE/AIBP family.</text>
</comment>
<dbReference type="PANTHER" id="PTHR12592:SF0">
    <property type="entry name" value="ATP-DEPENDENT (S)-NAD(P)H-HYDRATE DEHYDRATASE"/>
    <property type="match status" value="1"/>
</dbReference>
<comment type="cofactor">
    <cofactor evidence="17">
        <name>Mg(2+)</name>
        <dbReference type="ChEBI" id="CHEBI:18420"/>
    </cofactor>
</comment>
<feature type="domain" description="YjeF N-terminal" evidence="21">
    <location>
        <begin position="16"/>
        <end position="224"/>
    </location>
</feature>
<dbReference type="InterPro" id="IPR036652">
    <property type="entry name" value="YjeF_N_dom_sf"/>
</dbReference>
<keyword evidence="12 17" id="KW-0456">Lyase</keyword>
<comment type="catalytic activity">
    <reaction evidence="15 17 19">
        <text>(6S)-NADHX + ADP = AMP + phosphate + NADH + H(+)</text>
        <dbReference type="Rhea" id="RHEA:32223"/>
        <dbReference type="ChEBI" id="CHEBI:15378"/>
        <dbReference type="ChEBI" id="CHEBI:43474"/>
        <dbReference type="ChEBI" id="CHEBI:57945"/>
        <dbReference type="ChEBI" id="CHEBI:64074"/>
        <dbReference type="ChEBI" id="CHEBI:456215"/>
        <dbReference type="ChEBI" id="CHEBI:456216"/>
        <dbReference type="EC" id="4.2.1.136"/>
    </reaction>
</comment>
<feature type="binding site" evidence="18">
    <location>
        <position position="65"/>
    </location>
    <ligand>
        <name>K(+)</name>
        <dbReference type="ChEBI" id="CHEBI:29103"/>
    </ligand>
</feature>
<keyword evidence="8 17" id="KW-0521">NADP</keyword>
<dbReference type="PROSITE" id="PS51385">
    <property type="entry name" value="YJEF_N"/>
    <property type="match status" value="1"/>
</dbReference>
<dbReference type="InterPro" id="IPR029056">
    <property type="entry name" value="Ribokinase-like"/>
</dbReference>
<dbReference type="PANTHER" id="PTHR12592">
    <property type="entry name" value="ATP-DEPENDENT (S)-NAD(P)H-HYDRATE DEHYDRATASE FAMILY MEMBER"/>
    <property type="match status" value="1"/>
</dbReference>
<evidence type="ECO:0000256" key="3">
    <source>
        <dbReference type="ARBA" id="ARBA00006001"/>
    </source>
</evidence>
<comment type="catalytic activity">
    <reaction evidence="1 18 19">
        <text>(6R)-NADHX = (6S)-NADHX</text>
        <dbReference type="Rhea" id="RHEA:32215"/>
        <dbReference type="ChEBI" id="CHEBI:64074"/>
        <dbReference type="ChEBI" id="CHEBI:64075"/>
        <dbReference type="EC" id="5.1.99.6"/>
    </reaction>
</comment>
<dbReference type="PROSITE" id="PS51383">
    <property type="entry name" value="YJEF_C_3"/>
    <property type="match status" value="1"/>
</dbReference>
<dbReference type="InterPro" id="IPR000631">
    <property type="entry name" value="CARKD"/>
</dbReference>
<evidence type="ECO:0000256" key="7">
    <source>
        <dbReference type="ARBA" id="ARBA00022840"/>
    </source>
</evidence>
<dbReference type="GO" id="GO:0005524">
    <property type="term" value="F:ATP binding"/>
    <property type="evidence" value="ECO:0007669"/>
    <property type="project" value="UniProtKB-UniRule"/>
</dbReference>
<dbReference type="PIRSF" id="PIRSF017184">
    <property type="entry name" value="Nnr"/>
    <property type="match status" value="1"/>
</dbReference>
<feature type="binding site" evidence="17">
    <location>
        <position position="276"/>
    </location>
    <ligand>
        <name>(6S)-NADPHX</name>
        <dbReference type="ChEBI" id="CHEBI:64076"/>
    </ligand>
</feature>
<dbReference type="HAMAP" id="MF_01966">
    <property type="entry name" value="NADHX_epimerase"/>
    <property type="match status" value="1"/>
</dbReference>
<dbReference type="EC" id="5.1.99.6" evidence="19"/>
<feature type="binding site" evidence="17">
    <location>
        <position position="463"/>
    </location>
    <ligand>
        <name>(6S)-NADPHX</name>
        <dbReference type="ChEBI" id="CHEBI:64076"/>
    </ligand>
</feature>
<evidence type="ECO:0000256" key="8">
    <source>
        <dbReference type="ARBA" id="ARBA00022857"/>
    </source>
</evidence>
<sequence length="520" mass="55274">MIPPGFENRLFTAAQSRDIDRRTIEELGIPGFTLMEVAAQRAADHIFEMQPGPVRVLSFCGKGNNAGDALAVSRLLLMKGFSVDVCLALGKTGMSADAAANLRILEKMLEADPELPLRFFEGVLPGRVYCTVIDGLFGTGLQRDVTGPLAEMIAEINRWQARVFAMDIPSGLHADSGAVMGTALQAHTTLMFGTAKAGCYLGRGAALSGKRVLCPLPFPAHLLREAEGAVLRSLSPGGKPQLENKLRKLREGREVRHKYQNGNVYVLGGSPGLTGAVILTAKAAWSTGCGSVQVFTTPEVSPAYDAHFVDITRKMIPGDGSGLFKADAVRAVAEVIAARPGVLVLGPGLGTHPETAAAVRQLLRLVKAPVVLDADGVRALSGHTEKLPDDLRLIVTPHPGEQEQLLGFSIAQPEQLAQALNHFPCRDNMVFLAKGSPALLATRNECRITTYDTRIFSRTGFGDVLAGLMAGMLSRLPDSTVTAESMLDVSALAMLESYARATCQHESAVSPSAPEAGGMF</sequence>
<evidence type="ECO:0000259" key="21">
    <source>
        <dbReference type="PROSITE" id="PS51385"/>
    </source>
</evidence>
<evidence type="ECO:0000256" key="9">
    <source>
        <dbReference type="ARBA" id="ARBA00022958"/>
    </source>
</evidence>